<gene>
    <name evidence="2" type="ORF">BCIN_11g02430</name>
</gene>
<dbReference type="GeneID" id="5437316"/>
<dbReference type="OrthoDB" id="5424391at2759"/>
<evidence type="ECO:0000256" key="1">
    <source>
        <dbReference type="SAM" id="MobiDB-lite"/>
    </source>
</evidence>
<feature type="compositionally biased region" description="Polar residues" evidence="1">
    <location>
        <begin position="54"/>
        <end position="71"/>
    </location>
</feature>
<name>A0A384JWM4_BOTFB</name>
<organism evidence="2 3">
    <name type="scientific">Botryotinia fuckeliana (strain B05.10)</name>
    <name type="common">Noble rot fungus</name>
    <name type="synonym">Botrytis cinerea</name>
    <dbReference type="NCBI Taxonomy" id="332648"/>
    <lineage>
        <taxon>Eukaryota</taxon>
        <taxon>Fungi</taxon>
        <taxon>Dikarya</taxon>
        <taxon>Ascomycota</taxon>
        <taxon>Pezizomycotina</taxon>
        <taxon>Leotiomycetes</taxon>
        <taxon>Helotiales</taxon>
        <taxon>Sclerotiniaceae</taxon>
        <taxon>Botrytis</taxon>
    </lineage>
</organism>
<evidence type="ECO:0000313" key="2">
    <source>
        <dbReference type="EMBL" id="ATZ54931.1"/>
    </source>
</evidence>
<evidence type="ECO:0000313" key="3">
    <source>
        <dbReference type="Proteomes" id="UP000001798"/>
    </source>
</evidence>
<feature type="compositionally biased region" description="Polar residues" evidence="1">
    <location>
        <begin position="92"/>
        <end position="114"/>
    </location>
</feature>
<sequence length="420" mass="48217">MFRTTPPSLFRQLPALLKFKLHQPLPLTQRESTQLLELLTTSFRQQLDSEHGPSHTSSNVEPTQSNKQYQNGRPRRLSDAGHKHTDRHIKSILTNPLFNQRTQQRGEPGSTQDPMDTFDRAVGRGMMTLNYAKAILIAKKKQLQSSHETLEESMKKSGAGLKILKWLTSSGINQNIEFLLQDQKFAILLFEFMRAEGYEEVFWEWISKAIHSTNAAEFEFRGVAQLLSKIVTLTARLEASFNDSIAILLRITNMAKDLRFEKVHSLLTEPGQHVFHLIVESSRQVRAATSLEAFKIFQQILPNFSIHDVDLHTLDLYSPYHRSADYFLEFLRQQHSSKDSESEDLVRPFEKNEAKKMVSISLMAAKILLEQNRVNDATWVMEYLRTNYPKLLGIEADNQERKGEVDEASSIQILESFSLA</sequence>
<reference evidence="2 3" key="1">
    <citation type="journal article" date="2011" name="PLoS Genet.">
        <title>Genomic analysis of the necrotrophic fungal pathogens Sclerotinia sclerotiorum and Botrytis cinerea.</title>
        <authorList>
            <person name="Amselem J."/>
            <person name="Cuomo C.A."/>
            <person name="van Kan J.A."/>
            <person name="Viaud M."/>
            <person name="Benito E.P."/>
            <person name="Couloux A."/>
            <person name="Coutinho P.M."/>
            <person name="de Vries R.P."/>
            <person name="Dyer P.S."/>
            <person name="Fillinger S."/>
            <person name="Fournier E."/>
            <person name="Gout L."/>
            <person name="Hahn M."/>
            <person name="Kohn L."/>
            <person name="Lapalu N."/>
            <person name="Plummer K.M."/>
            <person name="Pradier J.M."/>
            <person name="Quevillon E."/>
            <person name="Sharon A."/>
            <person name="Simon A."/>
            <person name="ten Have A."/>
            <person name="Tudzynski B."/>
            <person name="Tudzynski P."/>
            <person name="Wincker P."/>
            <person name="Andrew M."/>
            <person name="Anthouard V."/>
            <person name="Beever R.E."/>
            <person name="Beffa R."/>
            <person name="Benoit I."/>
            <person name="Bouzid O."/>
            <person name="Brault B."/>
            <person name="Chen Z."/>
            <person name="Choquer M."/>
            <person name="Collemare J."/>
            <person name="Cotton P."/>
            <person name="Danchin E.G."/>
            <person name="Da Silva C."/>
            <person name="Gautier A."/>
            <person name="Giraud C."/>
            <person name="Giraud T."/>
            <person name="Gonzalez C."/>
            <person name="Grossetete S."/>
            <person name="Guldener U."/>
            <person name="Henrissat B."/>
            <person name="Howlett B.J."/>
            <person name="Kodira C."/>
            <person name="Kretschmer M."/>
            <person name="Lappartient A."/>
            <person name="Leroch M."/>
            <person name="Levis C."/>
            <person name="Mauceli E."/>
            <person name="Neuveglise C."/>
            <person name="Oeser B."/>
            <person name="Pearson M."/>
            <person name="Poulain J."/>
            <person name="Poussereau N."/>
            <person name="Quesneville H."/>
            <person name="Rascle C."/>
            <person name="Schumacher J."/>
            <person name="Segurens B."/>
            <person name="Sexton A."/>
            <person name="Silva E."/>
            <person name="Sirven C."/>
            <person name="Soanes D.M."/>
            <person name="Talbot N.J."/>
            <person name="Templeton M."/>
            <person name="Yandava C."/>
            <person name="Yarden O."/>
            <person name="Zeng Q."/>
            <person name="Rollins J.A."/>
            <person name="Lebrun M.H."/>
            <person name="Dickman M."/>
        </authorList>
    </citation>
    <scope>NUCLEOTIDE SEQUENCE [LARGE SCALE GENOMIC DNA]</scope>
    <source>
        <strain evidence="2 3">B05.10</strain>
    </source>
</reference>
<dbReference type="OMA" id="WIAFLGH"/>
<dbReference type="RefSeq" id="XP_001556726.1">
    <property type="nucleotide sequence ID" value="XM_001556676.2"/>
</dbReference>
<dbReference type="VEuPathDB" id="FungiDB:Bcin11g02430"/>
<dbReference type="EMBL" id="CP009815">
    <property type="protein sequence ID" value="ATZ54931.1"/>
    <property type="molecule type" value="Genomic_DNA"/>
</dbReference>
<protein>
    <submittedName>
        <fullName evidence="2">Uncharacterized protein</fullName>
    </submittedName>
</protein>
<dbReference type="Proteomes" id="UP000001798">
    <property type="component" value="Chromosome 11"/>
</dbReference>
<feature type="region of interest" description="Disordered" evidence="1">
    <location>
        <begin position="46"/>
        <end position="118"/>
    </location>
</feature>
<proteinExistence type="predicted"/>
<dbReference type="KEGG" id="bfu:BCIN_11g02430"/>
<reference evidence="2 3" key="3">
    <citation type="journal article" date="2017" name="Mol. Plant Pathol.">
        <title>A gapless genome sequence of the fungus Botrytis cinerea.</title>
        <authorList>
            <person name="Van Kan J.A."/>
            <person name="Stassen J.H."/>
            <person name="Mosbach A."/>
            <person name="Van Der Lee T.A."/>
            <person name="Faino L."/>
            <person name="Farmer A.D."/>
            <person name="Papasotiriou D.G."/>
            <person name="Zhou S."/>
            <person name="Seidl M.F."/>
            <person name="Cottam E."/>
            <person name="Edel D."/>
            <person name="Hahn M."/>
            <person name="Schwartz D.C."/>
            <person name="Dietrich R.A."/>
            <person name="Widdison S."/>
            <person name="Scalliet G."/>
        </authorList>
    </citation>
    <scope>NUCLEOTIDE SEQUENCE [LARGE SCALE GENOMIC DNA]</scope>
    <source>
        <strain evidence="2 3">B05.10</strain>
    </source>
</reference>
<dbReference type="AlphaFoldDB" id="A0A384JWM4"/>
<keyword evidence="3" id="KW-1185">Reference proteome</keyword>
<accession>A0A384JWM4</accession>
<reference evidence="2 3" key="2">
    <citation type="journal article" date="2012" name="Eukaryot. Cell">
        <title>Genome update of Botrytis cinerea strains B05.10 and T4.</title>
        <authorList>
            <person name="Staats M."/>
            <person name="van Kan J.A."/>
        </authorList>
    </citation>
    <scope>NUCLEOTIDE SEQUENCE [LARGE SCALE GENOMIC DNA]</scope>
    <source>
        <strain evidence="2 3">B05.10</strain>
    </source>
</reference>